<organism evidence="9">
    <name type="scientific">hydrothermal vent metagenome</name>
    <dbReference type="NCBI Taxonomy" id="652676"/>
    <lineage>
        <taxon>unclassified sequences</taxon>
        <taxon>metagenomes</taxon>
        <taxon>ecological metagenomes</taxon>
    </lineage>
</organism>
<dbReference type="AlphaFoldDB" id="A0A3B0X8E7"/>
<evidence type="ECO:0000256" key="3">
    <source>
        <dbReference type="ARBA" id="ARBA00022741"/>
    </source>
</evidence>
<dbReference type="InterPro" id="IPR002586">
    <property type="entry name" value="CobQ/CobB/MinD/ParA_Nub-bd_dom"/>
</dbReference>
<dbReference type="GO" id="GO:0005524">
    <property type="term" value="F:ATP binding"/>
    <property type="evidence" value="ECO:0007669"/>
    <property type="project" value="UniProtKB-KW"/>
</dbReference>
<keyword evidence="2 9" id="KW-0436">Ligase</keyword>
<accession>A0A3B0X8E7</accession>
<comment type="cofactor">
    <cofactor evidence="1">
        <name>Mg(2+)</name>
        <dbReference type="ChEBI" id="CHEBI:18420"/>
    </cofactor>
</comment>
<dbReference type="SUPFAM" id="SSF52540">
    <property type="entry name" value="P-loop containing nucleoside triphosphate hydrolases"/>
    <property type="match status" value="1"/>
</dbReference>
<dbReference type="EC" id="6.3.5.11" evidence="9"/>
<protein>
    <submittedName>
        <fullName evidence="9">Cobyrinic acid a,c-diamide synthetase</fullName>
        <ecNumber evidence="9">6.3.5.11</ecNumber>
    </submittedName>
</protein>
<evidence type="ECO:0000313" key="9">
    <source>
        <dbReference type="EMBL" id="VAW57759.1"/>
    </source>
</evidence>
<sequence length="368" mass="40424">MSKRVTCRALMISAPASGQGKTTVTAALAFYFRQQGKKVRVFKTGPDFIDPMILQHASKQPVHQLDLWMVGESECRKRLAEAAEVSDLILIEGVMGLFDGNPSSADLAEMFGIPVLAIIDSKGMAQTFGAVAHGLVNYRPSLKFAGVLANRVASANHAEMLAESLPENAGSLRYMVKDENLAFPSRHLGLYQASEIESLDEILQTAAKALHVPSLDVLAPEVEFIFPESEMPEQDISVLQRLKSTRIGIAKDEAFSFIYAANIECLEKMGAEIHYFSPMHDTVLPELDSLWFPGGYPELYAQELAGNQPMKQAISDHFEADKPILAECGGMLYLNETLQTLNEENNSDNDSQKYIMVGLLPGQAIMQP</sequence>
<keyword evidence="4" id="KW-0067">ATP-binding</keyword>
<feature type="domain" description="CobQ/CobB/MinD/ParA nucleotide binding" evidence="7">
    <location>
        <begin position="11"/>
        <end position="170"/>
    </location>
</feature>
<dbReference type="PROSITE" id="PS51274">
    <property type="entry name" value="GATASE_COBBQ"/>
    <property type="match status" value="1"/>
</dbReference>
<proteinExistence type="predicted"/>
<dbReference type="Pfam" id="PF01656">
    <property type="entry name" value="CbiA"/>
    <property type="match status" value="1"/>
</dbReference>
<dbReference type="SUPFAM" id="SSF52317">
    <property type="entry name" value="Class I glutamine amidotransferase-like"/>
    <property type="match status" value="1"/>
</dbReference>
<dbReference type="InterPro" id="IPR011698">
    <property type="entry name" value="GATase_3"/>
</dbReference>
<feature type="domain" description="CobB/CobQ-like glutamine amidotransferase" evidence="8">
    <location>
        <begin position="246"/>
        <end position="367"/>
    </location>
</feature>
<dbReference type="GO" id="GO:0042242">
    <property type="term" value="F:cobyrinic acid a,c-diamide synthase activity"/>
    <property type="evidence" value="ECO:0007669"/>
    <property type="project" value="UniProtKB-EC"/>
</dbReference>
<keyword evidence="5" id="KW-0460">Magnesium</keyword>
<evidence type="ECO:0000256" key="2">
    <source>
        <dbReference type="ARBA" id="ARBA00022598"/>
    </source>
</evidence>
<dbReference type="PANTHER" id="PTHR43873:SF1">
    <property type="entry name" value="COBYRINATE A,C-DIAMIDE SYNTHASE"/>
    <property type="match status" value="1"/>
</dbReference>
<name>A0A3B0X8E7_9ZZZZ</name>
<dbReference type="Pfam" id="PF07685">
    <property type="entry name" value="GATase_3"/>
    <property type="match status" value="1"/>
</dbReference>
<evidence type="ECO:0000256" key="5">
    <source>
        <dbReference type="ARBA" id="ARBA00022842"/>
    </source>
</evidence>
<evidence type="ECO:0000256" key="4">
    <source>
        <dbReference type="ARBA" id="ARBA00022840"/>
    </source>
</evidence>
<evidence type="ECO:0000256" key="6">
    <source>
        <dbReference type="ARBA" id="ARBA00022962"/>
    </source>
</evidence>
<dbReference type="InterPro" id="IPR029062">
    <property type="entry name" value="Class_I_gatase-like"/>
</dbReference>
<dbReference type="CDD" id="cd05388">
    <property type="entry name" value="CobB_N"/>
    <property type="match status" value="1"/>
</dbReference>
<dbReference type="InterPro" id="IPR004484">
    <property type="entry name" value="CbiA/CobB_synth"/>
</dbReference>
<dbReference type="PANTHER" id="PTHR43873">
    <property type="entry name" value="COBYRINATE A,C-DIAMIDE SYNTHASE"/>
    <property type="match status" value="1"/>
</dbReference>
<keyword evidence="6" id="KW-0315">Glutamine amidotransferase</keyword>
<dbReference type="Gene3D" id="3.40.50.300">
    <property type="entry name" value="P-loop containing nucleotide triphosphate hydrolases"/>
    <property type="match status" value="2"/>
</dbReference>
<dbReference type="Gene3D" id="3.40.50.880">
    <property type="match status" value="1"/>
</dbReference>
<gene>
    <name evidence="9" type="ORF">MNBD_GAMMA07-2040</name>
</gene>
<evidence type="ECO:0000259" key="8">
    <source>
        <dbReference type="Pfam" id="PF07685"/>
    </source>
</evidence>
<dbReference type="NCBIfam" id="NF002204">
    <property type="entry name" value="PRK01077.1"/>
    <property type="match status" value="1"/>
</dbReference>
<dbReference type="EMBL" id="UOFF01000450">
    <property type="protein sequence ID" value="VAW57759.1"/>
    <property type="molecule type" value="Genomic_DNA"/>
</dbReference>
<evidence type="ECO:0000259" key="7">
    <source>
        <dbReference type="Pfam" id="PF01656"/>
    </source>
</evidence>
<dbReference type="InterPro" id="IPR027417">
    <property type="entry name" value="P-loop_NTPase"/>
</dbReference>
<reference evidence="9" key="1">
    <citation type="submission" date="2018-06" db="EMBL/GenBank/DDBJ databases">
        <authorList>
            <person name="Zhirakovskaya E."/>
        </authorList>
    </citation>
    <scope>NUCLEOTIDE SEQUENCE</scope>
</reference>
<keyword evidence="3" id="KW-0547">Nucleotide-binding</keyword>
<feature type="non-terminal residue" evidence="9">
    <location>
        <position position="368"/>
    </location>
</feature>
<evidence type="ECO:0000256" key="1">
    <source>
        <dbReference type="ARBA" id="ARBA00001946"/>
    </source>
</evidence>